<evidence type="ECO:0000313" key="2">
    <source>
        <dbReference type="WBParaSite" id="PS1159_v2.g10853.t1"/>
    </source>
</evidence>
<dbReference type="WBParaSite" id="PS1159_v2.g10853.t1">
    <property type="protein sequence ID" value="PS1159_v2.g10853.t1"/>
    <property type="gene ID" value="PS1159_v2.g10853"/>
</dbReference>
<evidence type="ECO:0000313" key="1">
    <source>
        <dbReference type="Proteomes" id="UP000887580"/>
    </source>
</evidence>
<name>A0AC35EUU7_9BILA</name>
<accession>A0AC35EUU7</accession>
<sequence length="138" mass="15579">MPKYYCLTNLLIYIFILLFCIQNITAANNFLCNWQKARTGINAEEINPQNRKSLGYAINSDHCGSLCMMNQAMFASKPCGAYAFTYDTPFTGPKHNCFMYTPEIDSSSFKLTGTFDFYKQTCNNSTTTNPATSNSTKF</sequence>
<dbReference type="Proteomes" id="UP000887580">
    <property type="component" value="Unplaced"/>
</dbReference>
<protein>
    <submittedName>
        <fullName evidence="2">Apple domain-containing protein</fullName>
    </submittedName>
</protein>
<proteinExistence type="predicted"/>
<reference evidence="2" key="1">
    <citation type="submission" date="2022-11" db="UniProtKB">
        <authorList>
            <consortium name="WormBaseParasite"/>
        </authorList>
    </citation>
    <scope>IDENTIFICATION</scope>
</reference>
<organism evidence="1 2">
    <name type="scientific">Panagrolaimus sp. PS1159</name>
    <dbReference type="NCBI Taxonomy" id="55785"/>
    <lineage>
        <taxon>Eukaryota</taxon>
        <taxon>Metazoa</taxon>
        <taxon>Ecdysozoa</taxon>
        <taxon>Nematoda</taxon>
        <taxon>Chromadorea</taxon>
        <taxon>Rhabditida</taxon>
        <taxon>Tylenchina</taxon>
        <taxon>Panagrolaimomorpha</taxon>
        <taxon>Panagrolaimoidea</taxon>
        <taxon>Panagrolaimidae</taxon>
        <taxon>Panagrolaimus</taxon>
    </lineage>
</organism>